<comment type="subcellular location">
    <subcellularLocation>
        <location evidence="1">Cell membrane</location>
        <topology evidence="1">Multi-pass membrane protein</topology>
    </subcellularLocation>
</comment>
<feature type="transmembrane region" description="Helical" evidence="7">
    <location>
        <begin position="50"/>
        <end position="70"/>
    </location>
</feature>
<feature type="transmembrane region" description="Helical" evidence="7">
    <location>
        <begin position="91"/>
        <end position="116"/>
    </location>
</feature>
<dbReference type="AlphaFoldDB" id="A0A0F7FRR4"/>
<keyword evidence="10" id="KW-1185">Reference proteome</keyword>
<keyword evidence="2" id="KW-1003">Cell membrane</keyword>
<evidence type="ECO:0000256" key="1">
    <source>
        <dbReference type="ARBA" id="ARBA00004651"/>
    </source>
</evidence>
<dbReference type="SUPFAM" id="SSF103473">
    <property type="entry name" value="MFS general substrate transporter"/>
    <property type="match status" value="1"/>
</dbReference>
<evidence type="ECO:0000256" key="5">
    <source>
        <dbReference type="ARBA" id="ARBA00023136"/>
    </source>
</evidence>
<feature type="transmembrane region" description="Helical" evidence="7">
    <location>
        <begin position="296"/>
        <end position="315"/>
    </location>
</feature>
<dbReference type="RefSeq" id="WP_030726063.1">
    <property type="nucleotide sequence ID" value="NZ_CP009922.3"/>
</dbReference>
<feature type="transmembrane region" description="Helical" evidence="7">
    <location>
        <begin position="12"/>
        <end position="38"/>
    </location>
</feature>
<feature type="transmembrane region" description="Helical" evidence="7">
    <location>
        <begin position="161"/>
        <end position="193"/>
    </location>
</feature>
<evidence type="ECO:0000259" key="8">
    <source>
        <dbReference type="PROSITE" id="PS50850"/>
    </source>
</evidence>
<dbReference type="GO" id="GO:0022857">
    <property type="term" value="F:transmembrane transporter activity"/>
    <property type="evidence" value="ECO:0007669"/>
    <property type="project" value="InterPro"/>
</dbReference>
<dbReference type="EMBL" id="CP009922">
    <property type="protein sequence ID" value="AKG42780.1"/>
    <property type="molecule type" value="Genomic_DNA"/>
</dbReference>
<organism evidence="9 10">
    <name type="scientific">Streptomyces xiamenensis</name>
    <dbReference type="NCBI Taxonomy" id="408015"/>
    <lineage>
        <taxon>Bacteria</taxon>
        <taxon>Bacillati</taxon>
        <taxon>Actinomycetota</taxon>
        <taxon>Actinomycetes</taxon>
        <taxon>Kitasatosporales</taxon>
        <taxon>Streptomycetaceae</taxon>
        <taxon>Streptomyces</taxon>
    </lineage>
</organism>
<feature type="transmembrane region" description="Helical" evidence="7">
    <location>
        <begin position="386"/>
        <end position="406"/>
    </location>
</feature>
<sequence>MKGVEERRSLRPLAGVLGALAVAQTGTKISTLALPWFVLTSTGSAVQTGLVALFEMVPYVVLKGLAGPVVDRIGPRRISWTMDLASALPALLIPILYAAGALSFPVLLGLVALIGASRGPGDLAKMVLVPEAAERCRIPMERATGLAGTTERLASTIGPGLAGLLVAAIGPVPSLTVIAGCFALGSLIIAVFLPRGMGAPARPDPASGESEEDGYWRRFAQGFTVLRRDPLLLSLALMVAVTNLLDAAFMSVLLPVWAQGAGHGPEVVGLLGTAAGITAMAGSLTAAALAHRLPRLPVYIIGFLIAGAPRFLVLAADASPWVVLAVFAVSGLGGGFLNPIISALIFERSPRTHLGRVQGLVSSLAWSGIPFGGLAAGAAIGAIGLAPALVTGGILYAITTLLPGLLPQWRVMDRARRAARAAPPSDTPSPTPVEHPRTTTER</sequence>
<dbReference type="KEGG" id="sxi:SXIM_13960"/>
<dbReference type="PATRIC" id="fig|408015.6.peg.1430"/>
<feature type="transmembrane region" description="Helical" evidence="7">
    <location>
        <begin position="270"/>
        <end position="289"/>
    </location>
</feature>
<keyword evidence="4 7" id="KW-1133">Transmembrane helix</keyword>
<dbReference type="GO" id="GO:0005886">
    <property type="term" value="C:plasma membrane"/>
    <property type="evidence" value="ECO:0007669"/>
    <property type="project" value="UniProtKB-SubCell"/>
</dbReference>
<keyword evidence="5 7" id="KW-0472">Membrane</keyword>
<accession>A0A0F7FRR4</accession>
<feature type="transmembrane region" description="Helical" evidence="7">
    <location>
        <begin position="231"/>
        <end position="258"/>
    </location>
</feature>
<name>A0A0F7FRR4_9ACTN</name>
<dbReference type="Pfam" id="PF07690">
    <property type="entry name" value="MFS_1"/>
    <property type="match status" value="1"/>
</dbReference>
<dbReference type="HOGENOM" id="CLU_034180_2_1_11"/>
<feature type="transmembrane region" description="Helical" evidence="7">
    <location>
        <begin position="357"/>
        <end position="380"/>
    </location>
</feature>
<dbReference type="CDD" id="cd06173">
    <property type="entry name" value="MFS_MefA_like"/>
    <property type="match status" value="1"/>
</dbReference>
<evidence type="ECO:0000313" key="10">
    <source>
        <dbReference type="Proteomes" id="UP000034034"/>
    </source>
</evidence>
<evidence type="ECO:0000256" key="4">
    <source>
        <dbReference type="ARBA" id="ARBA00022989"/>
    </source>
</evidence>
<evidence type="ECO:0000256" key="2">
    <source>
        <dbReference type="ARBA" id="ARBA00022475"/>
    </source>
</evidence>
<evidence type="ECO:0000313" key="9">
    <source>
        <dbReference type="EMBL" id="AKG42780.1"/>
    </source>
</evidence>
<dbReference type="Gene3D" id="1.20.1250.20">
    <property type="entry name" value="MFS general substrate transporter like domains"/>
    <property type="match status" value="1"/>
</dbReference>
<dbReference type="STRING" id="408015.SXIM_13960"/>
<evidence type="ECO:0000256" key="6">
    <source>
        <dbReference type="SAM" id="MobiDB-lite"/>
    </source>
</evidence>
<evidence type="ECO:0000256" key="7">
    <source>
        <dbReference type="SAM" id="Phobius"/>
    </source>
</evidence>
<dbReference type="InterPro" id="IPR011701">
    <property type="entry name" value="MFS"/>
</dbReference>
<feature type="domain" description="Major facilitator superfamily (MFS) profile" evidence="8">
    <location>
        <begin position="232"/>
        <end position="442"/>
    </location>
</feature>
<dbReference type="Proteomes" id="UP000034034">
    <property type="component" value="Chromosome"/>
</dbReference>
<dbReference type="PANTHER" id="PTHR23513:SF6">
    <property type="entry name" value="MAJOR FACILITATOR SUPERFAMILY ASSOCIATED DOMAIN-CONTAINING PROTEIN"/>
    <property type="match status" value="1"/>
</dbReference>
<reference evidence="9" key="1">
    <citation type="submission" date="2019-08" db="EMBL/GenBank/DDBJ databases">
        <title>Complete genome sequence of a mangrove-derived Streptomyces xiamenensis.</title>
        <authorList>
            <person name="Xu J."/>
        </authorList>
    </citation>
    <scope>NUCLEOTIDE SEQUENCE</scope>
    <source>
        <strain evidence="9">318</strain>
    </source>
</reference>
<protein>
    <submittedName>
        <fullName evidence="9">Major facilitator superfamily permease</fullName>
    </submittedName>
</protein>
<proteinExistence type="predicted"/>
<dbReference type="InterPro" id="IPR036259">
    <property type="entry name" value="MFS_trans_sf"/>
</dbReference>
<dbReference type="PROSITE" id="PS50850">
    <property type="entry name" value="MFS"/>
    <property type="match status" value="1"/>
</dbReference>
<keyword evidence="3 7" id="KW-0812">Transmembrane</keyword>
<gene>
    <name evidence="9" type="ORF">SXIM_13960</name>
</gene>
<dbReference type="InterPro" id="IPR020846">
    <property type="entry name" value="MFS_dom"/>
</dbReference>
<dbReference type="PANTHER" id="PTHR23513">
    <property type="entry name" value="INTEGRAL MEMBRANE EFFLUX PROTEIN-RELATED"/>
    <property type="match status" value="1"/>
</dbReference>
<feature type="transmembrane region" description="Helical" evidence="7">
    <location>
        <begin position="321"/>
        <end position="345"/>
    </location>
</feature>
<feature type="region of interest" description="Disordered" evidence="6">
    <location>
        <begin position="417"/>
        <end position="442"/>
    </location>
</feature>
<evidence type="ECO:0000256" key="3">
    <source>
        <dbReference type="ARBA" id="ARBA00022692"/>
    </source>
</evidence>